<feature type="region of interest" description="Disordered" evidence="6">
    <location>
        <begin position="119"/>
        <end position="160"/>
    </location>
</feature>
<dbReference type="PANTHER" id="PTHR46910:SF1">
    <property type="entry name" value="MISCELLANEOUS ZN(II)2CYS6 TRANSCRIPTION FACTOR (EUROFUNG)-RELATED"/>
    <property type="match status" value="1"/>
</dbReference>
<feature type="compositionally biased region" description="Polar residues" evidence="6">
    <location>
        <begin position="139"/>
        <end position="160"/>
    </location>
</feature>
<evidence type="ECO:0000256" key="6">
    <source>
        <dbReference type="SAM" id="MobiDB-lite"/>
    </source>
</evidence>
<evidence type="ECO:0000313" key="8">
    <source>
        <dbReference type="EMBL" id="KIW09932.1"/>
    </source>
</evidence>
<dbReference type="VEuPathDB" id="FungiDB:PV08_11708"/>
<dbReference type="EMBL" id="KN847501">
    <property type="protein sequence ID" value="KIW09932.1"/>
    <property type="molecule type" value="Genomic_DNA"/>
</dbReference>
<dbReference type="GeneID" id="27338791"/>
<dbReference type="InterPro" id="IPR007219">
    <property type="entry name" value="XnlR_reg_dom"/>
</dbReference>
<dbReference type="PROSITE" id="PS50048">
    <property type="entry name" value="ZN2_CY6_FUNGAL_2"/>
    <property type="match status" value="1"/>
</dbReference>
<keyword evidence="5" id="KW-0539">Nucleus</keyword>
<dbReference type="OrthoDB" id="4160628at2759"/>
<dbReference type="InterPro" id="IPR036864">
    <property type="entry name" value="Zn2-C6_fun-type_DNA-bd_sf"/>
</dbReference>
<evidence type="ECO:0000256" key="2">
    <source>
        <dbReference type="ARBA" id="ARBA00023015"/>
    </source>
</evidence>
<dbReference type="HOGENOM" id="CLU_010508_0_0_1"/>
<keyword evidence="1" id="KW-0479">Metal-binding</keyword>
<dbReference type="Proteomes" id="UP000053328">
    <property type="component" value="Unassembled WGS sequence"/>
</dbReference>
<evidence type="ECO:0000313" key="9">
    <source>
        <dbReference type="Proteomes" id="UP000053328"/>
    </source>
</evidence>
<gene>
    <name evidence="8" type="ORF">PV08_11708</name>
</gene>
<feature type="compositionally biased region" description="Basic residues" evidence="6">
    <location>
        <begin position="55"/>
        <end position="66"/>
    </location>
</feature>
<protein>
    <recommendedName>
        <fullName evidence="7">Zn(2)-C6 fungal-type domain-containing protein</fullName>
    </recommendedName>
</protein>
<feature type="region of interest" description="Disordered" evidence="6">
    <location>
        <begin position="52"/>
        <end position="101"/>
    </location>
</feature>
<reference evidence="8 9" key="1">
    <citation type="submission" date="2015-01" db="EMBL/GenBank/DDBJ databases">
        <title>The Genome Sequence of Exophiala spinifera CBS89968.</title>
        <authorList>
            <consortium name="The Broad Institute Genomics Platform"/>
            <person name="Cuomo C."/>
            <person name="de Hoog S."/>
            <person name="Gorbushina A."/>
            <person name="Stielow B."/>
            <person name="Teixiera M."/>
            <person name="Abouelleil A."/>
            <person name="Chapman S.B."/>
            <person name="Priest M."/>
            <person name="Young S.K."/>
            <person name="Wortman J."/>
            <person name="Nusbaum C."/>
            <person name="Birren B."/>
        </authorList>
    </citation>
    <scope>NUCLEOTIDE SEQUENCE [LARGE SCALE GENOMIC DNA]</scope>
    <source>
        <strain evidence="8 9">CBS 89968</strain>
    </source>
</reference>
<dbReference type="GO" id="GO:0006351">
    <property type="term" value="P:DNA-templated transcription"/>
    <property type="evidence" value="ECO:0007669"/>
    <property type="project" value="InterPro"/>
</dbReference>
<dbReference type="GO" id="GO:0000981">
    <property type="term" value="F:DNA-binding transcription factor activity, RNA polymerase II-specific"/>
    <property type="evidence" value="ECO:0007669"/>
    <property type="project" value="InterPro"/>
</dbReference>
<dbReference type="InterPro" id="IPR001138">
    <property type="entry name" value="Zn2Cys6_DnaBD"/>
</dbReference>
<evidence type="ECO:0000256" key="1">
    <source>
        <dbReference type="ARBA" id="ARBA00022723"/>
    </source>
</evidence>
<dbReference type="PANTHER" id="PTHR46910">
    <property type="entry name" value="TRANSCRIPTION FACTOR PDR1"/>
    <property type="match status" value="1"/>
</dbReference>
<dbReference type="Gene3D" id="4.10.240.10">
    <property type="entry name" value="Zn(2)-C6 fungal-type DNA-binding domain"/>
    <property type="match status" value="1"/>
</dbReference>
<organism evidence="8 9">
    <name type="scientific">Exophiala spinifera</name>
    <dbReference type="NCBI Taxonomy" id="91928"/>
    <lineage>
        <taxon>Eukaryota</taxon>
        <taxon>Fungi</taxon>
        <taxon>Dikarya</taxon>
        <taxon>Ascomycota</taxon>
        <taxon>Pezizomycotina</taxon>
        <taxon>Eurotiomycetes</taxon>
        <taxon>Chaetothyriomycetidae</taxon>
        <taxon>Chaetothyriales</taxon>
        <taxon>Herpotrichiellaceae</taxon>
        <taxon>Exophiala</taxon>
    </lineage>
</organism>
<keyword evidence="2" id="KW-0805">Transcription regulation</keyword>
<dbReference type="GO" id="GO:0003677">
    <property type="term" value="F:DNA binding"/>
    <property type="evidence" value="ECO:0007669"/>
    <property type="project" value="UniProtKB-KW"/>
</dbReference>
<dbReference type="SUPFAM" id="SSF57701">
    <property type="entry name" value="Zn2/Cys6 DNA-binding domain"/>
    <property type="match status" value="1"/>
</dbReference>
<accession>A0A0D1ZA90</accession>
<evidence type="ECO:0000259" key="7">
    <source>
        <dbReference type="PROSITE" id="PS50048"/>
    </source>
</evidence>
<dbReference type="InterPro" id="IPR050987">
    <property type="entry name" value="AtrR-like"/>
</dbReference>
<dbReference type="PROSITE" id="PS00463">
    <property type="entry name" value="ZN2_CY6_FUNGAL_1"/>
    <property type="match status" value="1"/>
</dbReference>
<feature type="region of interest" description="Disordered" evidence="6">
    <location>
        <begin position="622"/>
        <end position="647"/>
    </location>
</feature>
<evidence type="ECO:0000256" key="5">
    <source>
        <dbReference type="ARBA" id="ARBA00023242"/>
    </source>
</evidence>
<dbReference type="Pfam" id="PF04082">
    <property type="entry name" value="Fungal_trans"/>
    <property type="match status" value="1"/>
</dbReference>
<keyword evidence="9" id="KW-1185">Reference proteome</keyword>
<dbReference type="CDD" id="cd00067">
    <property type="entry name" value="GAL4"/>
    <property type="match status" value="1"/>
</dbReference>
<dbReference type="STRING" id="91928.A0A0D1ZA90"/>
<dbReference type="Pfam" id="PF00172">
    <property type="entry name" value="Zn_clus"/>
    <property type="match status" value="1"/>
</dbReference>
<name>A0A0D1ZA90_9EURO</name>
<dbReference type="SMART" id="SM00066">
    <property type="entry name" value="GAL4"/>
    <property type="match status" value="1"/>
</dbReference>
<dbReference type="GO" id="GO:0008270">
    <property type="term" value="F:zinc ion binding"/>
    <property type="evidence" value="ECO:0007669"/>
    <property type="project" value="InterPro"/>
</dbReference>
<dbReference type="CDD" id="cd12148">
    <property type="entry name" value="fungal_TF_MHR"/>
    <property type="match status" value="1"/>
</dbReference>
<keyword evidence="3" id="KW-0238">DNA-binding</keyword>
<dbReference type="SMART" id="SM00906">
    <property type="entry name" value="Fungal_trans"/>
    <property type="match status" value="1"/>
</dbReference>
<evidence type="ECO:0000256" key="4">
    <source>
        <dbReference type="ARBA" id="ARBA00023163"/>
    </source>
</evidence>
<keyword evidence="4" id="KW-0804">Transcription</keyword>
<feature type="domain" description="Zn(2)-C6 fungal-type" evidence="7">
    <location>
        <begin position="14"/>
        <end position="44"/>
    </location>
</feature>
<dbReference type="RefSeq" id="XP_016230148.1">
    <property type="nucleotide sequence ID" value="XM_016386016.1"/>
</dbReference>
<sequence>MANSAARQPRLATACNWCRSHKLKCDAEQPSCRNCHSRGLECVTTNLRRPDQIGRRQKPLGRRGKGIRQQVSPSNHQRDLANSDSPSTSPPPSPSGNLLAPLIGHDVSLPSIFTAPFSNHEESAEHDPKARGRAKGRLTSESSPNTGLDVSSTPTVNSGRSANLTVITDNTRSRSQFIGNGSSMYVLVQWLDLFFARWDFWKPILPHFQQGMAYSTEVPLSFLTTLPPLPPPPIVDQYLSIFFSKIHPIFPVVDHGMVLELVSVLRPKLERQPASLGSTDYPQLAILYALFSSSADELAGELTDVGTSYLEGAYFLYAHLVAMPYTASVQALLLLAVVLKNRNKDGASWEILGQAIRIAQAVGLHRQSFHAKECPSPVDGTLAADLNSRIWWTAYILERAMEMETGRPSAIRDGECDQSLPQPILTLLPSGSSHNYFGALIRLSRIQTQIAELYHYTKQGRKTKEILHEMGRLDRALLDFAATFPEEVSFIALHRPALMSATAWLRKSVNRLCAGTPWRTRLRYGLCLSAASARSILKALSDMRLYSTPSRLITLSQMTLAILVLSIYVTRLPSSLMNSSDLSLATSFSEVAEQEYLKIGQDTDFAEGLSILRNQLSQHVNCTKPQHRPEDSGQHPPASTSAKHVTDQPFSHVDTDFDFGQLDDAWPSLWSDDLGNFSWDDTNQEMMNAYLLGLP</sequence>
<dbReference type="AlphaFoldDB" id="A0A0D1ZA90"/>
<proteinExistence type="predicted"/>
<evidence type="ECO:0000256" key="3">
    <source>
        <dbReference type="ARBA" id="ARBA00023125"/>
    </source>
</evidence>
<feature type="compositionally biased region" description="Basic and acidic residues" evidence="6">
    <location>
        <begin position="119"/>
        <end position="130"/>
    </location>
</feature>